<keyword evidence="1" id="KW-0812">Transmembrane</keyword>
<dbReference type="OrthoDB" id="6424966at2759"/>
<keyword evidence="1" id="KW-0472">Membrane</keyword>
<dbReference type="AlphaFoldDB" id="A0A8X7C8N6"/>
<keyword evidence="1" id="KW-1133">Transmembrane helix</keyword>
<comment type="caution">
    <text evidence="2">The sequence shown here is derived from an EMBL/GenBank/DDBJ whole genome shotgun (WGS) entry which is preliminary data.</text>
</comment>
<accession>A0A8X7C8N6</accession>
<dbReference type="EMBL" id="BMAV01010746">
    <property type="protein sequence ID" value="GFY56089.1"/>
    <property type="molecule type" value="Genomic_DNA"/>
</dbReference>
<evidence type="ECO:0000313" key="2">
    <source>
        <dbReference type="EMBL" id="GFY56089.1"/>
    </source>
</evidence>
<evidence type="ECO:0000313" key="3">
    <source>
        <dbReference type="Proteomes" id="UP000886998"/>
    </source>
</evidence>
<proteinExistence type="predicted"/>
<evidence type="ECO:0000256" key="1">
    <source>
        <dbReference type="SAM" id="Phobius"/>
    </source>
</evidence>
<gene>
    <name evidence="2" type="primary">Nphs1_4</name>
    <name evidence="2" type="ORF">TNIN_433951</name>
</gene>
<organism evidence="2 3">
    <name type="scientific">Trichonephila inaurata madagascariensis</name>
    <dbReference type="NCBI Taxonomy" id="2747483"/>
    <lineage>
        <taxon>Eukaryota</taxon>
        <taxon>Metazoa</taxon>
        <taxon>Ecdysozoa</taxon>
        <taxon>Arthropoda</taxon>
        <taxon>Chelicerata</taxon>
        <taxon>Arachnida</taxon>
        <taxon>Araneae</taxon>
        <taxon>Araneomorphae</taxon>
        <taxon>Entelegynae</taxon>
        <taxon>Araneoidea</taxon>
        <taxon>Nephilidae</taxon>
        <taxon>Trichonephila</taxon>
        <taxon>Trichonephila inaurata</taxon>
    </lineage>
</organism>
<keyword evidence="3" id="KW-1185">Reference proteome</keyword>
<name>A0A8X7C8N6_9ARAC</name>
<reference evidence="2" key="1">
    <citation type="submission" date="2020-08" db="EMBL/GenBank/DDBJ databases">
        <title>Multicomponent nature underlies the extraordinary mechanical properties of spider dragline silk.</title>
        <authorList>
            <person name="Kono N."/>
            <person name="Nakamura H."/>
            <person name="Mori M."/>
            <person name="Yoshida Y."/>
            <person name="Ohtoshi R."/>
            <person name="Malay A.D."/>
            <person name="Moran D.A.P."/>
            <person name="Tomita M."/>
            <person name="Numata K."/>
            <person name="Arakawa K."/>
        </authorList>
    </citation>
    <scope>NUCLEOTIDE SEQUENCE</scope>
</reference>
<sequence>MYHALYLIPLHFLGCLVFGYGTERLFFITGVVRDAMDPQFFFKDDHTTHRAVFVEGSDEPPIAISAVLAVLMGLVGALVLLAIIIIFIMKSRSSSDNSVEQGENNEKMQTPKIKHFEDDSPDVIPSKPFCTDYSSLAPNSNSEIIYENVAQKEHTYANIMNRMHFVPSEPYDDITYAELALPDSQQPFVRHRLEPPTEYADIDFQNSRGTFPGTTTVIGNEEDTARSPLVISSKAIRVIPEECQPGLGAV</sequence>
<feature type="transmembrane region" description="Helical" evidence="1">
    <location>
        <begin position="62"/>
        <end position="88"/>
    </location>
</feature>
<dbReference type="Proteomes" id="UP000886998">
    <property type="component" value="Unassembled WGS sequence"/>
</dbReference>
<protein>
    <submittedName>
        <fullName evidence="2">Nephrin</fullName>
    </submittedName>
</protein>